<dbReference type="SMART" id="SM00664">
    <property type="entry name" value="DoH"/>
    <property type="match status" value="1"/>
</dbReference>
<comment type="caution">
    <text evidence="4">The sequence shown here is derived from an EMBL/GenBank/DDBJ whole genome shotgun (WGS) entry which is preliminary data.</text>
</comment>
<dbReference type="Gene3D" id="2.60.40.1210">
    <property type="entry name" value="Cellobiose dehydrogenase, cytochrome domain"/>
    <property type="match status" value="1"/>
</dbReference>
<reference evidence="4 5" key="1">
    <citation type="submission" date="2022-05" db="EMBL/GenBank/DDBJ databases">
        <authorList>
            <consortium name="Genoscope - CEA"/>
            <person name="William W."/>
        </authorList>
    </citation>
    <scope>NUCLEOTIDE SEQUENCE [LARGE SCALE GENOMIC DNA]</scope>
</reference>
<keyword evidence="5" id="KW-1185">Reference proteome</keyword>
<protein>
    <recommendedName>
        <fullName evidence="3">DOMON domain-containing protein</fullName>
    </recommendedName>
</protein>
<evidence type="ECO:0000313" key="4">
    <source>
        <dbReference type="EMBL" id="CAH3028967.1"/>
    </source>
</evidence>
<dbReference type="InterPro" id="IPR024548">
    <property type="entry name" value="Cu2_monoox_C"/>
</dbReference>
<evidence type="ECO:0000259" key="3">
    <source>
        <dbReference type="PROSITE" id="PS50836"/>
    </source>
</evidence>
<dbReference type="InterPro" id="IPR014784">
    <property type="entry name" value="Cu2_ascorb_mOase-like_C"/>
</dbReference>
<dbReference type="InterPro" id="IPR045266">
    <property type="entry name" value="DOH_DOMON"/>
</dbReference>
<feature type="non-terminal residue" evidence="4">
    <location>
        <position position="349"/>
    </location>
</feature>
<dbReference type="CDD" id="cd09631">
    <property type="entry name" value="DOMON_DOH"/>
    <property type="match status" value="1"/>
</dbReference>
<dbReference type="Pfam" id="PF03351">
    <property type="entry name" value="DOMON"/>
    <property type="match status" value="1"/>
</dbReference>
<sequence length="349" mass="39148">MSSVALCVFLFICFLASQLCSLANLAAEHSFFSPLDESQNVKLYWNISTAREEIFFTVEAKTTGWVGFGISSGQGKMEGADIVIGWVKDGQTFFKATSLQHNEASNEERADRHADGRVMPKIDSQQDYELISLKEDNGKTTMKFKRKLDTCDPQDNKIEVKLSGLFYLSHPPETGNGGKRSFDKGLDEEEKNVFWYLAFLSSQSYVNTSETFSSLGNCLVFSETLESSYLVLNVFKHLLCNSSFILQGDALINVCFYDTNDRSFATIGGQSTFEEMCITLVMYYPKVDLAKCTSSELPAVFSWAAKYVKNINETREPRFWTDTVNEGLAKAYKDSEQVNIVCGSRGDPQ</sequence>
<dbReference type="InterPro" id="IPR008977">
    <property type="entry name" value="PHM/PNGase_F_dom_sf"/>
</dbReference>
<accession>A0ABN8MH22</accession>
<name>A0ABN8MH22_9CNID</name>
<dbReference type="PANTHER" id="PTHR10157:SF23">
    <property type="entry name" value="MOXD1 HOMOLOG 1"/>
    <property type="match status" value="1"/>
</dbReference>
<organism evidence="4 5">
    <name type="scientific">Porites evermanni</name>
    <dbReference type="NCBI Taxonomy" id="104178"/>
    <lineage>
        <taxon>Eukaryota</taxon>
        <taxon>Metazoa</taxon>
        <taxon>Cnidaria</taxon>
        <taxon>Anthozoa</taxon>
        <taxon>Hexacorallia</taxon>
        <taxon>Scleractinia</taxon>
        <taxon>Fungiina</taxon>
        <taxon>Poritidae</taxon>
        <taxon>Porites</taxon>
    </lineage>
</organism>
<keyword evidence="2" id="KW-0732">Signal</keyword>
<feature type="chain" id="PRO_5045391451" description="DOMON domain-containing protein" evidence="2">
    <location>
        <begin position="23"/>
        <end position="349"/>
    </location>
</feature>
<dbReference type="InterPro" id="IPR005018">
    <property type="entry name" value="DOMON_domain"/>
</dbReference>
<dbReference type="SUPFAM" id="SSF49344">
    <property type="entry name" value="CBD9-like"/>
    <property type="match status" value="1"/>
</dbReference>
<dbReference type="EMBL" id="CALNXI010000544">
    <property type="protein sequence ID" value="CAH3028967.1"/>
    <property type="molecule type" value="Genomic_DNA"/>
</dbReference>
<dbReference type="SUPFAM" id="SSF49742">
    <property type="entry name" value="PHM/PNGase F"/>
    <property type="match status" value="1"/>
</dbReference>
<gene>
    <name evidence="4" type="ORF">PEVE_00035275</name>
</gene>
<proteinExistence type="predicted"/>
<dbReference type="Pfam" id="PF03712">
    <property type="entry name" value="Cu2_monoox_C"/>
    <property type="match status" value="1"/>
</dbReference>
<feature type="domain" description="DOMON" evidence="3">
    <location>
        <begin position="39"/>
        <end position="170"/>
    </location>
</feature>
<dbReference type="PANTHER" id="PTHR10157">
    <property type="entry name" value="DOPAMINE BETA HYDROXYLASE RELATED"/>
    <property type="match status" value="1"/>
</dbReference>
<keyword evidence="1" id="KW-1015">Disulfide bond</keyword>
<evidence type="ECO:0000256" key="2">
    <source>
        <dbReference type="SAM" id="SignalP"/>
    </source>
</evidence>
<dbReference type="Proteomes" id="UP001159427">
    <property type="component" value="Unassembled WGS sequence"/>
</dbReference>
<dbReference type="Gene3D" id="2.60.120.230">
    <property type="match status" value="1"/>
</dbReference>
<evidence type="ECO:0000256" key="1">
    <source>
        <dbReference type="ARBA" id="ARBA00023157"/>
    </source>
</evidence>
<dbReference type="InterPro" id="IPR000945">
    <property type="entry name" value="DBH-like"/>
</dbReference>
<dbReference type="PROSITE" id="PS50836">
    <property type="entry name" value="DOMON"/>
    <property type="match status" value="1"/>
</dbReference>
<evidence type="ECO:0000313" key="5">
    <source>
        <dbReference type="Proteomes" id="UP001159427"/>
    </source>
</evidence>
<feature type="signal peptide" evidence="2">
    <location>
        <begin position="1"/>
        <end position="22"/>
    </location>
</feature>